<evidence type="ECO:0000313" key="2">
    <source>
        <dbReference type="Proteomes" id="UP000629287"/>
    </source>
</evidence>
<dbReference type="AlphaFoldDB" id="A0A8I0PGM6"/>
<proteinExistence type="predicted"/>
<comment type="caution">
    <text evidence="1">The sequence shown here is derived from an EMBL/GenBank/DDBJ whole genome shotgun (WGS) entry which is preliminary data.</text>
</comment>
<evidence type="ECO:0000313" key="1">
    <source>
        <dbReference type="EMBL" id="MBE1603144.1"/>
    </source>
</evidence>
<dbReference type="Proteomes" id="UP000629287">
    <property type="component" value="Unassembled WGS sequence"/>
</dbReference>
<reference evidence="1 2" key="1">
    <citation type="submission" date="2020-10" db="EMBL/GenBank/DDBJ databases">
        <title>Sequencing the genomes of 1000 actinobacteria strains.</title>
        <authorList>
            <person name="Klenk H.-P."/>
        </authorList>
    </citation>
    <scope>NUCLEOTIDE SEQUENCE [LARGE SCALE GENOMIC DNA]</scope>
    <source>
        <strain evidence="1 2">DSM 41803</strain>
    </source>
</reference>
<dbReference type="GeneID" id="96271946"/>
<dbReference type="RefSeq" id="WP_225968474.1">
    <property type="nucleotide sequence ID" value="NZ_JADBGF010000003.1"/>
</dbReference>
<keyword evidence="2" id="KW-1185">Reference proteome</keyword>
<name>A0A8I0PGM6_9ACTN</name>
<organism evidence="1 2">
    <name type="scientific">Streptomyces stelliscabiei</name>
    <dbReference type="NCBI Taxonomy" id="146820"/>
    <lineage>
        <taxon>Bacteria</taxon>
        <taxon>Bacillati</taxon>
        <taxon>Actinomycetota</taxon>
        <taxon>Actinomycetes</taxon>
        <taxon>Kitasatosporales</taxon>
        <taxon>Streptomycetaceae</taxon>
        <taxon>Streptomyces</taxon>
    </lineage>
</organism>
<gene>
    <name evidence="1" type="ORF">H4687_009373</name>
</gene>
<protein>
    <submittedName>
        <fullName evidence="1">Uncharacterized protein</fullName>
    </submittedName>
</protein>
<accession>A0A8I0PGM6</accession>
<sequence length="215" mass="22431">MDGEEQPILPVQLATQAVIRGGAAKSTVTTSPNCVVRLRALVERDGGWPLGPPPARGLQIPEKVNRLVAEVDVVRFEEPSMTRKRNGAWRATGVVTALATAAAIASVAPAQAQTTAQLSAWVSDGWGGGTITSQPAGINCHQEAWDPYATNDPQPNPTGTCTAGFEVGTTVTFTATPDPGSHVNQGPAPNPVTVRTGYNYTWVLFCPNDGLCSAG</sequence>
<dbReference type="EMBL" id="JADBGF010000003">
    <property type="protein sequence ID" value="MBE1603144.1"/>
    <property type="molecule type" value="Genomic_DNA"/>
</dbReference>